<dbReference type="Proteomes" id="UP000594262">
    <property type="component" value="Unplaced"/>
</dbReference>
<evidence type="ECO:0000256" key="2">
    <source>
        <dbReference type="SAM" id="SignalP"/>
    </source>
</evidence>
<feature type="compositionally biased region" description="Basic and acidic residues" evidence="1">
    <location>
        <begin position="60"/>
        <end position="73"/>
    </location>
</feature>
<evidence type="ECO:0000256" key="1">
    <source>
        <dbReference type="SAM" id="MobiDB-lite"/>
    </source>
</evidence>
<dbReference type="EnsemblMetazoa" id="CLYHEMT014850.1">
    <property type="protein sequence ID" value="CLYHEMP014850.1"/>
    <property type="gene ID" value="CLYHEMG014850"/>
</dbReference>
<feature type="region of interest" description="Disordered" evidence="1">
    <location>
        <begin position="60"/>
        <end position="83"/>
    </location>
</feature>
<organism evidence="3 4">
    <name type="scientific">Clytia hemisphaerica</name>
    <dbReference type="NCBI Taxonomy" id="252671"/>
    <lineage>
        <taxon>Eukaryota</taxon>
        <taxon>Metazoa</taxon>
        <taxon>Cnidaria</taxon>
        <taxon>Hydrozoa</taxon>
        <taxon>Hydroidolina</taxon>
        <taxon>Leptothecata</taxon>
        <taxon>Obeliida</taxon>
        <taxon>Clytiidae</taxon>
        <taxon>Clytia</taxon>
    </lineage>
</organism>
<evidence type="ECO:0000313" key="4">
    <source>
        <dbReference type="Proteomes" id="UP000594262"/>
    </source>
</evidence>
<accession>A0A7M6DLC6</accession>
<reference evidence="3" key="1">
    <citation type="submission" date="2021-01" db="UniProtKB">
        <authorList>
            <consortium name="EnsemblMetazoa"/>
        </authorList>
    </citation>
    <scope>IDENTIFICATION</scope>
</reference>
<feature type="signal peptide" evidence="2">
    <location>
        <begin position="1"/>
        <end position="21"/>
    </location>
</feature>
<evidence type="ECO:0008006" key="5">
    <source>
        <dbReference type="Google" id="ProtNLM"/>
    </source>
</evidence>
<name>A0A7M6DLC6_9CNID</name>
<keyword evidence="4" id="KW-1185">Reference proteome</keyword>
<feature type="chain" id="PRO_5029587138" description="Cnidarian restricted protein" evidence="2">
    <location>
        <begin position="22"/>
        <end position="121"/>
    </location>
</feature>
<protein>
    <recommendedName>
        <fullName evidence="5">Cnidarian restricted protein</fullName>
    </recommendedName>
</protein>
<dbReference type="AlphaFoldDB" id="A0A7M6DLC6"/>
<keyword evidence="2" id="KW-0732">Signal</keyword>
<evidence type="ECO:0000313" key="3">
    <source>
        <dbReference type="EnsemblMetazoa" id="CLYHEMP014850.1"/>
    </source>
</evidence>
<proteinExistence type="predicted"/>
<sequence>MNTAVIALVLLCGIAISSIQTAPTHKKRAPANNSAVISALTKRKGELITRLKEVQTHLTRLESASKSKSESESKSQNSNSFGSTNSLCDFLPSYNNPNDCISFFWEILTNNGFALNPYYNF</sequence>